<dbReference type="InterPro" id="IPR005118">
    <property type="entry name" value="TRCF_C"/>
</dbReference>
<dbReference type="GO" id="GO:0006281">
    <property type="term" value="P:DNA repair"/>
    <property type="evidence" value="ECO:0007669"/>
    <property type="project" value="InterPro"/>
</dbReference>
<dbReference type="InterPro" id="IPR037235">
    <property type="entry name" value="TRCF-like_C_D7"/>
</dbReference>
<dbReference type="PANTHER" id="PTHR47964:SF1">
    <property type="entry name" value="ATP-DEPENDENT DNA HELICASE HOMOLOG RECG, CHLOROPLASTIC"/>
    <property type="match status" value="1"/>
</dbReference>
<gene>
    <name evidence="4" type="ORF">B1A_18288</name>
</gene>
<evidence type="ECO:0000313" key="4">
    <source>
        <dbReference type="EMBL" id="EQD35441.1"/>
    </source>
</evidence>
<dbReference type="SMART" id="SM00982">
    <property type="entry name" value="TRCF"/>
    <property type="match status" value="1"/>
</dbReference>
<dbReference type="AlphaFoldDB" id="T0YJ56"/>
<dbReference type="InterPro" id="IPR047112">
    <property type="entry name" value="RecG/Mfd"/>
</dbReference>
<dbReference type="Gene3D" id="3.40.50.300">
    <property type="entry name" value="P-loop containing nucleotide triphosphate hydrolases"/>
    <property type="match status" value="1"/>
</dbReference>
<keyword evidence="2" id="KW-0547">Nucleotide-binding</keyword>
<keyword evidence="1 4" id="KW-0378">Hydrolase</keyword>
<sequence>MVIAELYQLRGRVGRSGTQAYCYFLVSGEGGMTDLAKKRLKTLQDNTELGSGYQIAMRDLEIRGAGSLLGHQQTGHISMVGLDLYMEMVEEAIQSRVEPVAIPIVRETPKIDLGREARLPEDYVTHPGQRIDFYRRLAHSFKDFEIEQIESELRDRFGPLPRSARALILGAKIRVMTTRMGIVGGSPQGQG</sequence>
<dbReference type="SUPFAM" id="SSF143517">
    <property type="entry name" value="TRCF domain-like"/>
    <property type="match status" value="1"/>
</dbReference>
<dbReference type="InterPro" id="IPR027417">
    <property type="entry name" value="P-loop_NTPase"/>
</dbReference>
<reference evidence="4" key="2">
    <citation type="journal article" date="2014" name="ISME J.">
        <title>Microbial stratification in low pH oxic and suboxic macroscopic growths along an acid mine drainage.</title>
        <authorList>
            <person name="Mendez-Garcia C."/>
            <person name="Mesa V."/>
            <person name="Sprenger R.R."/>
            <person name="Richter M."/>
            <person name="Diez M.S."/>
            <person name="Solano J."/>
            <person name="Bargiela R."/>
            <person name="Golyshina O.V."/>
            <person name="Manteca A."/>
            <person name="Ramos J.L."/>
            <person name="Gallego J.R."/>
            <person name="Llorente I."/>
            <person name="Martins Dos Santos V.A."/>
            <person name="Jensen O.N."/>
            <person name="Pelaez A.I."/>
            <person name="Sanchez J."/>
            <person name="Ferrer M."/>
        </authorList>
    </citation>
    <scope>NUCLEOTIDE SEQUENCE</scope>
</reference>
<dbReference type="Gene3D" id="3.90.1150.50">
    <property type="entry name" value="Transcription-repair-coupling factor, D7 domain"/>
    <property type="match status" value="1"/>
</dbReference>
<protein>
    <submittedName>
        <fullName evidence="4">Transcription-repair coupling factor</fullName>
        <ecNumber evidence="4">3.6.1.-</ecNumber>
    </submittedName>
</protein>
<name>T0YJ56_9ZZZZ</name>
<dbReference type="SUPFAM" id="SSF52540">
    <property type="entry name" value="P-loop containing nucleoside triphosphate hydrolases"/>
    <property type="match status" value="1"/>
</dbReference>
<accession>T0YJ56</accession>
<feature type="non-terminal residue" evidence="4">
    <location>
        <position position="191"/>
    </location>
</feature>
<evidence type="ECO:0000256" key="2">
    <source>
        <dbReference type="ARBA" id="ARBA00022806"/>
    </source>
</evidence>
<reference evidence="4" key="1">
    <citation type="submission" date="2013-08" db="EMBL/GenBank/DDBJ databases">
        <authorList>
            <person name="Mendez C."/>
            <person name="Richter M."/>
            <person name="Ferrer M."/>
            <person name="Sanchez J."/>
        </authorList>
    </citation>
    <scope>NUCLEOTIDE SEQUENCE</scope>
</reference>
<keyword evidence="2" id="KW-0067">ATP-binding</keyword>
<dbReference type="PANTHER" id="PTHR47964">
    <property type="entry name" value="ATP-DEPENDENT DNA HELICASE HOMOLOG RECG, CHLOROPLASTIC"/>
    <property type="match status" value="1"/>
</dbReference>
<dbReference type="EC" id="3.6.1.-" evidence="4"/>
<organism evidence="4">
    <name type="scientific">mine drainage metagenome</name>
    <dbReference type="NCBI Taxonomy" id="410659"/>
    <lineage>
        <taxon>unclassified sequences</taxon>
        <taxon>metagenomes</taxon>
        <taxon>ecological metagenomes</taxon>
    </lineage>
</organism>
<comment type="caution">
    <text evidence="4">The sequence shown here is derived from an EMBL/GenBank/DDBJ whole genome shotgun (WGS) entry which is preliminary data.</text>
</comment>
<dbReference type="EMBL" id="AUZX01013487">
    <property type="protein sequence ID" value="EQD35441.1"/>
    <property type="molecule type" value="Genomic_DNA"/>
</dbReference>
<dbReference type="GO" id="GO:0016787">
    <property type="term" value="F:hydrolase activity"/>
    <property type="evidence" value="ECO:0007669"/>
    <property type="project" value="UniProtKB-KW"/>
</dbReference>
<feature type="domain" description="Transcription-repair-coupling factor C-terminal" evidence="3">
    <location>
        <begin position="112"/>
        <end position="191"/>
    </location>
</feature>
<evidence type="ECO:0000259" key="3">
    <source>
        <dbReference type="SMART" id="SM00982"/>
    </source>
</evidence>
<evidence type="ECO:0000256" key="1">
    <source>
        <dbReference type="ARBA" id="ARBA00022801"/>
    </source>
</evidence>
<dbReference type="GO" id="GO:0003678">
    <property type="term" value="F:DNA helicase activity"/>
    <property type="evidence" value="ECO:0007669"/>
    <property type="project" value="TreeGrafter"/>
</dbReference>
<dbReference type="Pfam" id="PF03461">
    <property type="entry name" value="TRCF"/>
    <property type="match status" value="1"/>
</dbReference>
<proteinExistence type="predicted"/>
<keyword evidence="2" id="KW-0347">Helicase</keyword>